<feature type="domain" description="VOC" evidence="1">
    <location>
        <begin position="5"/>
        <end position="122"/>
    </location>
</feature>
<dbReference type="AlphaFoldDB" id="A0A420EJW4"/>
<organism evidence="2 3">
    <name type="scientific">Altericroceibacterium spongiae</name>
    <dbReference type="NCBI Taxonomy" id="2320269"/>
    <lineage>
        <taxon>Bacteria</taxon>
        <taxon>Pseudomonadati</taxon>
        <taxon>Pseudomonadota</taxon>
        <taxon>Alphaproteobacteria</taxon>
        <taxon>Sphingomonadales</taxon>
        <taxon>Erythrobacteraceae</taxon>
        <taxon>Altericroceibacterium</taxon>
    </lineage>
</organism>
<evidence type="ECO:0000259" key="1">
    <source>
        <dbReference type="PROSITE" id="PS51819"/>
    </source>
</evidence>
<dbReference type="CDD" id="cd06587">
    <property type="entry name" value="VOC"/>
    <property type="match status" value="1"/>
</dbReference>
<dbReference type="InterPro" id="IPR004360">
    <property type="entry name" value="Glyas_Fos-R_dOase_dom"/>
</dbReference>
<dbReference type="InterPro" id="IPR029068">
    <property type="entry name" value="Glyas_Bleomycin-R_OHBP_Dase"/>
</dbReference>
<proteinExistence type="predicted"/>
<dbReference type="SUPFAM" id="SSF54593">
    <property type="entry name" value="Glyoxalase/Bleomycin resistance protein/Dihydroxybiphenyl dioxygenase"/>
    <property type="match status" value="1"/>
</dbReference>
<dbReference type="RefSeq" id="WP_120324510.1">
    <property type="nucleotide sequence ID" value="NZ_RAPF01000004.1"/>
</dbReference>
<name>A0A420EJW4_9SPHN</name>
<keyword evidence="3" id="KW-1185">Reference proteome</keyword>
<evidence type="ECO:0000313" key="3">
    <source>
        <dbReference type="Proteomes" id="UP000284395"/>
    </source>
</evidence>
<evidence type="ECO:0000313" key="2">
    <source>
        <dbReference type="EMBL" id="RKF21012.1"/>
    </source>
</evidence>
<reference evidence="2 3" key="1">
    <citation type="submission" date="2018-09" db="EMBL/GenBank/DDBJ databases">
        <title>Altererythrobacter spongiae sp. nov., isolated from a marine sponge.</title>
        <authorList>
            <person name="Zhuang L."/>
            <person name="Luo L."/>
        </authorList>
    </citation>
    <scope>NUCLEOTIDE SEQUENCE [LARGE SCALE GENOMIC DNA]</scope>
    <source>
        <strain evidence="2 3">HN-Y73</strain>
    </source>
</reference>
<dbReference type="Gene3D" id="3.10.180.10">
    <property type="entry name" value="2,3-Dihydroxybiphenyl 1,2-Dioxygenase, domain 1"/>
    <property type="match status" value="1"/>
</dbReference>
<comment type="caution">
    <text evidence="2">The sequence shown here is derived from an EMBL/GenBank/DDBJ whole genome shotgun (WGS) entry which is preliminary data.</text>
</comment>
<sequence>MATARLEHVNLRVSDIERSAALFEKLCGWHQRWRGAAIHGGETIHCGEQETYLALYSKNESLERFKKGEPLMHVGIVVDDLDHAESVVSDAGLLPFNHGDYEPGRRFYFLDWDGIEFEVVSYE</sequence>
<gene>
    <name evidence="2" type="ORF">D6851_08665</name>
</gene>
<dbReference type="OrthoDB" id="7355345at2"/>
<protein>
    <submittedName>
        <fullName evidence="2">VOC family protein</fullName>
    </submittedName>
</protein>
<dbReference type="Proteomes" id="UP000284395">
    <property type="component" value="Unassembled WGS sequence"/>
</dbReference>
<accession>A0A420EJW4</accession>
<dbReference type="Pfam" id="PF00903">
    <property type="entry name" value="Glyoxalase"/>
    <property type="match status" value="1"/>
</dbReference>
<dbReference type="InterPro" id="IPR037523">
    <property type="entry name" value="VOC_core"/>
</dbReference>
<dbReference type="EMBL" id="RAPF01000004">
    <property type="protein sequence ID" value="RKF21012.1"/>
    <property type="molecule type" value="Genomic_DNA"/>
</dbReference>
<dbReference type="PROSITE" id="PS51819">
    <property type="entry name" value="VOC"/>
    <property type="match status" value="1"/>
</dbReference>